<dbReference type="EMBL" id="MN832793">
    <property type="protein sequence ID" value="QOC69169.1"/>
    <property type="molecule type" value="mRNA"/>
</dbReference>
<dbReference type="GO" id="GO:0045944">
    <property type="term" value="P:positive regulation of transcription by RNA polymerase II"/>
    <property type="evidence" value="ECO:0007669"/>
    <property type="project" value="InterPro"/>
</dbReference>
<keyword evidence="6" id="KW-0175">Coiled coil</keyword>
<keyword evidence="2" id="KW-0805">Transcription regulation</keyword>
<dbReference type="PROSITE" id="PS50066">
    <property type="entry name" value="MADS_BOX_2"/>
    <property type="match status" value="1"/>
</dbReference>
<proteinExistence type="evidence at transcript level"/>
<feature type="domain" description="K-box" evidence="8">
    <location>
        <begin position="85"/>
        <end position="176"/>
    </location>
</feature>
<organism evidence="9">
    <name type="scientific">Glaucidium palmatum</name>
    <dbReference type="NCBI Taxonomy" id="39106"/>
    <lineage>
        <taxon>Eukaryota</taxon>
        <taxon>Viridiplantae</taxon>
        <taxon>Streptophyta</taxon>
        <taxon>Embryophyta</taxon>
        <taxon>Tracheophyta</taxon>
        <taxon>Spermatophyta</taxon>
        <taxon>Magnoliopsida</taxon>
        <taxon>Ranunculales</taxon>
        <taxon>Ranunculaceae</taxon>
        <taxon>Glaucidioideae</taxon>
        <taxon>Glaucidium</taxon>
    </lineage>
</organism>
<dbReference type="PROSITE" id="PS00350">
    <property type="entry name" value="MADS_BOX_1"/>
    <property type="match status" value="1"/>
</dbReference>
<dbReference type="PANTHER" id="PTHR48019">
    <property type="entry name" value="SERUM RESPONSE FACTOR HOMOLOG"/>
    <property type="match status" value="1"/>
</dbReference>
<dbReference type="CDD" id="cd00265">
    <property type="entry name" value="MADS_MEF2_like"/>
    <property type="match status" value="1"/>
</dbReference>
<dbReference type="PRINTS" id="PR00404">
    <property type="entry name" value="MADSDOMAIN"/>
</dbReference>
<dbReference type="GO" id="GO:0005634">
    <property type="term" value="C:nucleus"/>
    <property type="evidence" value="ECO:0007669"/>
    <property type="project" value="UniProtKB-SubCell"/>
</dbReference>
<reference evidence="9" key="1">
    <citation type="submission" date="2019-12" db="EMBL/GenBank/DDBJ databases">
        <authorList>
            <person name="Duan X."/>
            <person name="Zhao C."/>
            <person name="Zhang R."/>
            <person name="Jiang Y."/>
            <person name="Shan H."/>
            <person name="Kong H."/>
        </authorList>
    </citation>
    <scope>NUCLEOTIDE SEQUENCE</scope>
</reference>
<feature type="coiled-coil region" evidence="6">
    <location>
        <begin position="149"/>
        <end position="176"/>
    </location>
</feature>
<dbReference type="SUPFAM" id="SSF55455">
    <property type="entry name" value="SRF-like"/>
    <property type="match status" value="1"/>
</dbReference>
<keyword evidence="3" id="KW-0238">DNA-binding</keyword>
<evidence type="ECO:0000313" key="9">
    <source>
        <dbReference type="EMBL" id="QOC69169.1"/>
    </source>
</evidence>
<dbReference type="Pfam" id="PF01486">
    <property type="entry name" value="K-box"/>
    <property type="match status" value="1"/>
</dbReference>
<evidence type="ECO:0000256" key="4">
    <source>
        <dbReference type="ARBA" id="ARBA00023163"/>
    </source>
</evidence>
<dbReference type="InterPro" id="IPR050142">
    <property type="entry name" value="MADS-box/MEF2_TF"/>
</dbReference>
<dbReference type="AlphaFoldDB" id="A0A7L7T4A9"/>
<sequence>MGRGKIEIKRIENPTNRQVTYSKRRTGIMKKATELTVLCDAEVSLIMISNTGKVTEYLSPAAVSHKNIYDKYQQVNGTNLWQPHYERMQENLKKQKELNAKLRREIGIRIGEEDLDDLNIDQLRGLEQNMDESVKLVRQRKYHLIGTQTETYKKKVKSLEEAHNNLMHQYEERIEEHYGAIANHEGVLANGGFAFRLQPNQPNLQDDGRYGLHDLRLA</sequence>
<keyword evidence="4" id="KW-0804">Transcription</keyword>
<dbReference type="InterPro" id="IPR036879">
    <property type="entry name" value="TF_MADSbox_sf"/>
</dbReference>
<comment type="subcellular location">
    <subcellularLocation>
        <location evidence="1">Nucleus</location>
    </subcellularLocation>
</comment>
<dbReference type="GO" id="GO:0046983">
    <property type="term" value="F:protein dimerization activity"/>
    <property type="evidence" value="ECO:0007669"/>
    <property type="project" value="InterPro"/>
</dbReference>
<gene>
    <name evidence="9" type="primary">AP3-1</name>
</gene>
<evidence type="ECO:0000256" key="5">
    <source>
        <dbReference type="ARBA" id="ARBA00023242"/>
    </source>
</evidence>
<dbReference type="SMART" id="SM00432">
    <property type="entry name" value="MADS"/>
    <property type="match status" value="1"/>
</dbReference>
<dbReference type="GO" id="GO:0003700">
    <property type="term" value="F:DNA-binding transcription factor activity"/>
    <property type="evidence" value="ECO:0007669"/>
    <property type="project" value="InterPro"/>
</dbReference>
<evidence type="ECO:0000259" key="7">
    <source>
        <dbReference type="PROSITE" id="PS50066"/>
    </source>
</evidence>
<dbReference type="PROSITE" id="PS51297">
    <property type="entry name" value="K_BOX"/>
    <property type="match status" value="1"/>
</dbReference>
<evidence type="ECO:0000256" key="1">
    <source>
        <dbReference type="ARBA" id="ARBA00004123"/>
    </source>
</evidence>
<protein>
    <submittedName>
        <fullName evidence="9">MADS transcription factor AP3-1</fullName>
    </submittedName>
</protein>
<name>A0A7L7T4A9_9MAGN</name>
<dbReference type="Pfam" id="PF00319">
    <property type="entry name" value="SRF-TF"/>
    <property type="match status" value="1"/>
</dbReference>
<evidence type="ECO:0000259" key="8">
    <source>
        <dbReference type="PROSITE" id="PS51297"/>
    </source>
</evidence>
<dbReference type="InterPro" id="IPR002100">
    <property type="entry name" value="TF_MADSbox"/>
</dbReference>
<dbReference type="Gene3D" id="3.40.1810.10">
    <property type="entry name" value="Transcription factor, MADS-box"/>
    <property type="match status" value="1"/>
</dbReference>
<evidence type="ECO:0000256" key="3">
    <source>
        <dbReference type="ARBA" id="ARBA00023125"/>
    </source>
</evidence>
<evidence type="ECO:0000256" key="2">
    <source>
        <dbReference type="ARBA" id="ARBA00023015"/>
    </source>
</evidence>
<dbReference type="InterPro" id="IPR033896">
    <property type="entry name" value="MEF2-like_N"/>
</dbReference>
<feature type="domain" description="MADS-box" evidence="7">
    <location>
        <begin position="1"/>
        <end position="61"/>
    </location>
</feature>
<accession>A0A7L7T4A9</accession>
<dbReference type="GO" id="GO:0000977">
    <property type="term" value="F:RNA polymerase II transcription regulatory region sequence-specific DNA binding"/>
    <property type="evidence" value="ECO:0007669"/>
    <property type="project" value="InterPro"/>
</dbReference>
<dbReference type="InterPro" id="IPR002487">
    <property type="entry name" value="TF_Kbox"/>
</dbReference>
<keyword evidence="5" id="KW-0539">Nucleus</keyword>
<evidence type="ECO:0000256" key="6">
    <source>
        <dbReference type="SAM" id="Coils"/>
    </source>
</evidence>